<sequence length="98" mass="10492">MAQEDGSIGRTLLKTGATVGLTAALVLLLRWVLSILPRLDSLTGSHVGGDILRFLASDGQAQTQKTVAIVLMVLCFGVAVLLVHILERLLQRGTTRRS</sequence>
<keyword evidence="1" id="KW-0812">Transmembrane</keyword>
<comment type="caution">
    <text evidence="2">The sequence shown here is derived from an EMBL/GenBank/DDBJ whole genome shotgun (WGS) entry which is preliminary data.</text>
</comment>
<dbReference type="EMBL" id="NDFP01000004">
    <property type="protein sequence ID" value="PAL26577.1"/>
    <property type="molecule type" value="Genomic_DNA"/>
</dbReference>
<organism evidence="2 3">
    <name type="scientific">Acetobacter syzygii</name>
    <dbReference type="NCBI Taxonomy" id="146476"/>
    <lineage>
        <taxon>Bacteria</taxon>
        <taxon>Pseudomonadati</taxon>
        <taxon>Pseudomonadota</taxon>
        <taxon>Alphaproteobacteria</taxon>
        <taxon>Acetobacterales</taxon>
        <taxon>Acetobacteraceae</taxon>
        <taxon>Acetobacter</taxon>
    </lineage>
</organism>
<dbReference type="Proteomes" id="UP000216033">
    <property type="component" value="Unassembled WGS sequence"/>
</dbReference>
<reference evidence="2 3" key="1">
    <citation type="submission" date="2017-04" db="EMBL/GenBank/DDBJ databases">
        <title>Kefir bacterial isolates.</title>
        <authorList>
            <person name="Kim Y."/>
            <person name="Blasche S."/>
            <person name="Patil K.R."/>
        </authorList>
    </citation>
    <scope>NUCLEOTIDE SEQUENCE [LARGE SCALE GENOMIC DNA]</scope>
    <source>
        <strain evidence="2 3">KR-2</strain>
    </source>
</reference>
<feature type="transmembrane region" description="Helical" evidence="1">
    <location>
        <begin position="67"/>
        <end position="86"/>
    </location>
</feature>
<feature type="transmembrane region" description="Helical" evidence="1">
    <location>
        <begin position="12"/>
        <end position="33"/>
    </location>
</feature>
<keyword evidence="1" id="KW-0472">Membrane</keyword>
<dbReference type="AlphaFoldDB" id="A0A270BNH6"/>
<protein>
    <submittedName>
        <fullName evidence="2">Uncharacterized protein</fullName>
    </submittedName>
</protein>
<keyword evidence="3" id="KW-1185">Reference proteome</keyword>
<proteinExistence type="predicted"/>
<accession>A0A270BNH6</accession>
<evidence type="ECO:0000256" key="1">
    <source>
        <dbReference type="SAM" id="Phobius"/>
    </source>
</evidence>
<name>A0A270BNH6_9PROT</name>
<dbReference type="RefSeq" id="WP_095351222.1">
    <property type="nucleotide sequence ID" value="NZ_JBDNUN010000003.1"/>
</dbReference>
<dbReference type="STRING" id="1231343.Absy_009_072"/>
<dbReference type="OrthoDB" id="7224635at2"/>
<keyword evidence="1" id="KW-1133">Transmembrane helix</keyword>
<gene>
    <name evidence="2" type="ORF">B9K05_06195</name>
</gene>
<evidence type="ECO:0000313" key="3">
    <source>
        <dbReference type="Proteomes" id="UP000216033"/>
    </source>
</evidence>
<evidence type="ECO:0000313" key="2">
    <source>
        <dbReference type="EMBL" id="PAL26577.1"/>
    </source>
</evidence>